<evidence type="ECO:0000259" key="1">
    <source>
        <dbReference type="Pfam" id="PF10079"/>
    </source>
</evidence>
<reference evidence="2" key="1">
    <citation type="submission" date="2023-03" db="EMBL/GenBank/DDBJ databases">
        <authorList>
            <person name="Steffen K."/>
            <person name="Cardenas P."/>
        </authorList>
    </citation>
    <scope>NUCLEOTIDE SEQUENCE</scope>
</reference>
<gene>
    <name evidence="2" type="ORF">GBAR_LOCUS11437</name>
</gene>
<dbReference type="Pfam" id="PF10079">
    <property type="entry name" value="Rossmann-like_BshC"/>
    <property type="match status" value="1"/>
</dbReference>
<dbReference type="GO" id="GO:0016874">
    <property type="term" value="F:ligase activity"/>
    <property type="evidence" value="ECO:0007669"/>
    <property type="project" value="UniProtKB-KW"/>
</dbReference>
<protein>
    <submittedName>
        <fullName evidence="2">Cysteine ligase BshC</fullName>
    </submittedName>
</protein>
<dbReference type="AlphaFoldDB" id="A0AA35RZ83"/>
<proteinExistence type="predicted"/>
<name>A0AA35RZ83_GEOBA</name>
<keyword evidence="3" id="KW-1185">Reference proteome</keyword>
<evidence type="ECO:0000313" key="2">
    <source>
        <dbReference type="EMBL" id="CAI8018951.1"/>
    </source>
</evidence>
<keyword evidence="2" id="KW-0436">Ligase</keyword>
<feature type="domain" description="Bacillithiol biosynthesis BshC N-terminal Rossmann-like" evidence="1">
    <location>
        <begin position="23"/>
        <end position="59"/>
    </location>
</feature>
<dbReference type="InterPro" id="IPR055398">
    <property type="entry name" value="Rossmann-like_BshC"/>
</dbReference>
<dbReference type="Proteomes" id="UP001174909">
    <property type="component" value="Unassembled WGS sequence"/>
</dbReference>
<accession>A0AA35RZ83</accession>
<evidence type="ECO:0000313" key="3">
    <source>
        <dbReference type="Proteomes" id="UP001174909"/>
    </source>
</evidence>
<organism evidence="2 3">
    <name type="scientific">Geodia barretti</name>
    <name type="common">Barrett's horny sponge</name>
    <dbReference type="NCBI Taxonomy" id="519541"/>
    <lineage>
        <taxon>Eukaryota</taxon>
        <taxon>Metazoa</taxon>
        <taxon>Porifera</taxon>
        <taxon>Demospongiae</taxon>
        <taxon>Heteroscleromorpha</taxon>
        <taxon>Tetractinellida</taxon>
        <taxon>Astrophorina</taxon>
        <taxon>Geodiidae</taxon>
        <taxon>Geodia</taxon>
    </lineage>
</organism>
<sequence>MPTRGWAESAQCPSAPYRLSNGAFPVVSYVAGPGEIAYFAQLAELFEACGARMPVVHPRFAVTIIEPKIRKVLDKLGLSLQDFARPYGELAGEVVREDVPETVRRHLEDDLRVG</sequence>
<comment type="caution">
    <text evidence="2">The sequence shown here is derived from an EMBL/GenBank/DDBJ whole genome shotgun (WGS) entry which is preliminary data.</text>
</comment>
<dbReference type="EMBL" id="CASHTH010001714">
    <property type="protein sequence ID" value="CAI8018951.1"/>
    <property type="molecule type" value="Genomic_DNA"/>
</dbReference>